<evidence type="ECO:0000256" key="1">
    <source>
        <dbReference type="SAM" id="MobiDB-lite"/>
    </source>
</evidence>
<feature type="compositionally biased region" description="Low complexity" evidence="1">
    <location>
        <begin position="20"/>
        <end position="35"/>
    </location>
</feature>
<dbReference type="Proteomes" id="UP000829992">
    <property type="component" value="Plasmid p1"/>
</dbReference>
<reference evidence="2 3" key="1">
    <citation type="submission" date="2022-05" db="EMBL/GenBank/DDBJ databases">
        <authorList>
            <person name="Zhou X."/>
            <person name="Li K."/>
            <person name="Man Y."/>
        </authorList>
    </citation>
    <scope>NUCLEOTIDE SEQUENCE [LARGE SCALE GENOMIC DNA]</scope>
    <source>
        <strain evidence="2 3">MS405</strain>
        <plasmid evidence="2 3">p1</plasmid>
    </source>
</reference>
<dbReference type="EMBL" id="CP097290">
    <property type="protein sequence ID" value="UQT61974.1"/>
    <property type="molecule type" value="Genomic_DNA"/>
</dbReference>
<dbReference type="SUPFAM" id="SSF56645">
    <property type="entry name" value="Acyl-CoA dehydrogenase NM domain-like"/>
    <property type="match status" value="1"/>
</dbReference>
<geneLocation type="plasmid" evidence="2 3">
    <name>p1</name>
</geneLocation>
<organism evidence="2 3">
    <name type="scientific">Streptomyces durmitorensis</name>
    <dbReference type="NCBI Taxonomy" id="319947"/>
    <lineage>
        <taxon>Bacteria</taxon>
        <taxon>Bacillati</taxon>
        <taxon>Actinomycetota</taxon>
        <taxon>Actinomycetes</taxon>
        <taxon>Kitasatosporales</taxon>
        <taxon>Streptomycetaceae</taxon>
        <taxon>Streptomyces</taxon>
    </lineage>
</organism>
<proteinExistence type="predicted"/>
<gene>
    <name evidence="2" type="ORF">M4V62_43360</name>
</gene>
<dbReference type="InterPro" id="IPR046373">
    <property type="entry name" value="Acyl-CoA_Oxase/DH_mid-dom_sf"/>
</dbReference>
<protein>
    <submittedName>
        <fullName evidence="2">Acyl-CoA dehydrogenase</fullName>
    </submittedName>
</protein>
<dbReference type="Gene3D" id="2.40.110.10">
    <property type="entry name" value="Butyryl-CoA Dehydrogenase, subunit A, domain 2"/>
    <property type="match status" value="1"/>
</dbReference>
<accession>A0ABY4QA23</accession>
<evidence type="ECO:0000313" key="3">
    <source>
        <dbReference type="Proteomes" id="UP000829992"/>
    </source>
</evidence>
<sequence>MAVAAATTRDLAVAGDLARPSGPSGPSGPVAPSAADADRRAARLEMLLGDPYAPDNPHGLTALFDADTRGRPPEQTHLLLERFGLSAECVPVADGGRLTRADLLARVLRPLFRRDVALGTARGTAPVLAAGPVWAAGSPDRRADTAALLLGGGRVGLVPHGHGRTDSAGPHGSTPYGITARPAPDGGLLLEGRAEAAPDATGARLYVVQARTGPAHSPHSHTAVLLDGERLAPRAVRETGRATSPGRLRLPRTELELHDHAVPHDAFLGPVGEGVPLALRTQQVGHALVPALLVAAADTALRSAVRAAAITVPPGRPHRRLAGVFADILACDSFSGVALRALSLLPAQAQVPAAAVHYLVPALLREDLEALACVLGARRHDRASAHHGALGRLMQALPLAACGPARTGAADGQAVIAPHLRPLAEHSWFTEPEPEPTLFRGGADLPALDFASLAAAGRGDFLAASLSGSAARFAEFRGVGGHTAALAELAQSLVTELHALRARCRALPGPGAGPLPVAAVCALVDRYALVLAAAAVLGVWESQDGADPFLAAPAWPVLALSRIARRLGAPVPPLPQGVEELVHHELVRRCHEHLSYDLDATELAP</sequence>
<dbReference type="InterPro" id="IPR037069">
    <property type="entry name" value="AcylCoA_DH/ox_N_sf"/>
</dbReference>
<feature type="region of interest" description="Disordered" evidence="1">
    <location>
        <begin position="1"/>
        <end position="36"/>
    </location>
</feature>
<keyword evidence="3" id="KW-1185">Reference proteome</keyword>
<keyword evidence="2" id="KW-0614">Plasmid</keyword>
<name>A0ABY4QA23_9ACTN</name>
<dbReference type="InterPro" id="IPR009100">
    <property type="entry name" value="AcylCoA_DH/oxidase_NM_dom_sf"/>
</dbReference>
<dbReference type="Gene3D" id="1.10.540.10">
    <property type="entry name" value="Acyl-CoA dehydrogenase/oxidase, N-terminal domain"/>
    <property type="match status" value="1"/>
</dbReference>
<dbReference type="RefSeq" id="WP_249593280.1">
    <property type="nucleotide sequence ID" value="NZ_BAAAQL010000021.1"/>
</dbReference>
<dbReference type="Gene3D" id="1.20.140.10">
    <property type="entry name" value="Butyryl-CoA Dehydrogenase, subunit A, domain 3"/>
    <property type="match status" value="1"/>
</dbReference>
<evidence type="ECO:0000313" key="2">
    <source>
        <dbReference type="EMBL" id="UQT61974.1"/>
    </source>
</evidence>